<dbReference type="InterPro" id="IPR023346">
    <property type="entry name" value="Lysozyme-like_dom_sf"/>
</dbReference>
<evidence type="ECO:0000313" key="2">
    <source>
        <dbReference type="EMBL" id="ACC80641.1"/>
    </source>
</evidence>
<dbReference type="RefSeq" id="WP_012408652.1">
    <property type="nucleotide sequence ID" value="NC_010628.1"/>
</dbReference>
<proteinExistence type="predicted"/>
<dbReference type="Proteomes" id="UP000001191">
    <property type="component" value="Chromosome"/>
</dbReference>
<dbReference type="KEGG" id="npu:Npun_R2009"/>
<keyword evidence="2" id="KW-0326">Glycosidase</keyword>
<dbReference type="OrthoDB" id="1242806at2"/>
<accession>B2J4Y1</accession>
<feature type="domain" description="LysM" evidence="1">
    <location>
        <begin position="7"/>
        <end position="58"/>
    </location>
</feature>
<dbReference type="STRING" id="63737.Npun_R2009"/>
<dbReference type="Pfam" id="PF01374">
    <property type="entry name" value="Glyco_hydro_46"/>
    <property type="match status" value="1"/>
</dbReference>
<keyword evidence="2" id="KW-0378">Hydrolase</keyword>
<dbReference type="InterPro" id="IPR000400">
    <property type="entry name" value="Glyco_hydro_46"/>
</dbReference>
<dbReference type="CAZy" id="GH46">
    <property type="family name" value="Glycoside Hydrolase Family 46"/>
</dbReference>
<evidence type="ECO:0000259" key="1">
    <source>
        <dbReference type="PROSITE" id="PS51782"/>
    </source>
</evidence>
<dbReference type="CDD" id="cd00118">
    <property type="entry name" value="LysM"/>
    <property type="match status" value="1"/>
</dbReference>
<dbReference type="EnsemblBacteria" id="ACC80641">
    <property type="protein sequence ID" value="ACC80641"/>
    <property type="gene ID" value="Npun_R2009"/>
</dbReference>
<evidence type="ECO:0000313" key="3">
    <source>
        <dbReference type="Proteomes" id="UP000001191"/>
    </source>
</evidence>
<dbReference type="AlphaFoldDB" id="B2J4Y1"/>
<dbReference type="InterPro" id="IPR023099">
    <property type="entry name" value="Glyco_hydro_46_N"/>
</dbReference>
<reference evidence="3" key="1">
    <citation type="submission" date="2008-04" db="EMBL/GenBank/DDBJ databases">
        <title>Complete sequence of chromosome of Nostoc punctiforme ATCC 29133.</title>
        <authorList>
            <consortium name="US DOE Joint Genome Institute"/>
            <person name="Copeland A."/>
            <person name="Lucas S."/>
            <person name="Lapidus A."/>
            <person name="Glavina del Rio T."/>
            <person name="Dalin E."/>
            <person name="Tice H."/>
            <person name="Pitluck S."/>
            <person name="Chain P."/>
            <person name="Malfatti S."/>
            <person name="Shin M."/>
            <person name="Vergez L."/>
            <person name="Schmutz J."/>
            <person name="Larimer F."/>
            <person name="Land M."/>
            <person name="Hauser L."/>
            <person name="Kyrpides N."/>
            <person name="Kim E."/>
            <person name="Meeks J.C."/>
            <person name="Elhai J."/>
            <person name="Campbell E.L."/>
            <person name="Thiel T."/>
            <person name="Longmire J."/>
            <person name="Potts M."/>
            <person name="Atlas R."/>
        </authorList>
    </citation>
    <scope>NUCLEOTIDE SEQUENCE [LARGE SCALE GENOMIC DNA]</scope>
    <source>
        <strain evidence="3">ATCC 29133 / PCC 73102</strain>
    </source>
</reference>
<dbReference type="GO" id="GO:0005576">
    <property type="term" value="C:extracellular region"/>
    <property type="evidence" value="ECO:0007669"/>
    <property type="project" value="InterPro"/>
</dbReference>
<dbReference type="EC" id="3.2.1.132" evidence="2"/>
<dbReference type="Gene3D" id="3.30.386.10">
    <property type="entry name" value="Chitosanase, subunit A, domain 2"/>
    <property type="match status" value="1"/>
</dbReference>
<dbReference type="EMBL" id="CP001037">
    <property type="protein sequence ID" value="ACC80641.1"/>
    <property type="molecule type" value="Genomic_DNA"/>
</dbReference>
<reference evidence="2 3" key="2">
    <citation type="journal article" date="2013" name="Plant Physiol.">
        <title>A Nostoc punctiforme Sugar Transporter Necessary to Establish a Cyanobacterium-Plant Symbiosis.</title>
        <authorList>
            <person name="Ekman M."/>
            <person name="Picossi S."/>
            <person name="Campbell E.L."/>
            <person name="Meeks J.C."/>
            <person name="Flores E."/>
        </authorList>
    </citation>
    <scope>NUCLEOTIDE SEQUENCE [LARGE SCALE GENOMIC DNA]</scope>
    <source>
        <strain evidence="3">ATCC 29133 / PCC 73102</strain>
    </source>
</reference>
<dbReference type="Gene3D" id="3.10.350.10">
    <property type="entry name" value="LysM domain"/>
    <property type="match status" value="1"/>
</dbReference>
<protein>
    <submittedName>
        <fullName evidence="2">Peptidoglycan-binding LysM</fullName>
        <ecNumber evidence="2">3.2.1.132</ecNumber>
    </submittedName>
</protein>
<dbReference type="InterPro" id="IPR018392">
    <property type="entry name" value="LysM"/>
</dbReference>
<dbReference type="GO" id="GO:0016977">
    <property type="term" value="F:chitosanase activity"/>
    <property type="evidence" value="ECO:0007669"/>
    <property type="project" value="UniProtKB-EC"/>
</dbReference>
<dbReference type="HOGENOM" id="CLU_072784_0_0_3"/>
<gene>
    <name evidence="2" type="ordered locus">Npun_R2009</name>
</gene>
<dbReference type="SUPFAM" id="SSF53955">
    <property type="entry name" value="Lysozyme-like"/>
    <property type="match status" value="1"/>
</dbReference>
<sequence>MSCKIGSSYTIKPNDTLFEIAARELGDGDRWREIMNPNGIPFTEEEAENLQTGQEICLPKIDEPPTQEVPGVEFFPPGTLNQLNTLTGLDAQQLTNILGMINGPEQANSKWWQTVDEEIIYGYAEDIEDGRGVTIGIYGATTGKGYNDADVIWKNYGQDYSNLPVDEIIEKVHAIANDQKWWKAQWDAYISTYWQPTLKLLKSKNYMKALTIGVLIDTAMNAGMEDDNSENWGVEHLFTEASDDTDNEEDFVDRFMELRLQFPTRDSGDMEERIGAWQKLLRDRKWDMRVDLKNYVYIPQ</sequence>
<dbReference type="PROSITE" id="PS60000">
    <property type="entry name" value="CHITOSANASE_46_80"/>
    <property type="match status" value="1"/>
</dbReference>
<dbReference type="InterPro" id="IPR036779">
    <property type="entry name" value="LysM_dom_sf"/>
</dbReference>
<dbReference type="eggNOG" id="COG1652">
    <property type="taxonomic scope" value="Bacteria"/>
</dbReference>
<keyword evidence="3" id="KW-1185">Reference proteome</keyword>
<name>B2J4Y1_NOSP7</name>
<dbReference type="Pfam" id="PF01476">
    <property type="entry name" value="LysM"/>
    <property type="match status" value="1"/>
</dbReference>
<dbReference type="GO" id="GO:0005975">
    <property type="term" value="P:carbohydrate metabolic process"/>
    <property type="evidence" value="ECO:0007669"/>
    <property type="project" value="InterPro"/>
</dbReference>
<dbReference type="PROSITE" id="PS51782">
    <property type="entry name" value="LYSM"/>
    <property type="match status" value="1"/>
</dbReference>
<organism evidence="2 3">
    <name type="scientific">Nostoc punctiforme (strain ATCC 29133 / PCC 73102)</name>
    <dbReference type="NCBI Taxonomy" id="63737"/>
    <lineage>
        <taxon>Bacteria</taxon>
        <taxon>Bacillati</taxon>
        <taxon>Cyanobacteriota</taxon>
        <taxon>Cyanophyceae</taxon>
        <taxon>Nostocales</taxon>
        <taxon>Nostocaceae</taxon>
        <taxon>Nostoc</taxon>
    </lineage>
</organism>